<dbReference type="GeneID" id="28830936"/>
<protein>
    <recommendedName>
        <fullName evidence="2">Rhodopsin domain-containing protein</fullName>
    </recommendedName>
</protein>
<dbReference type="PANTHER" id="PTHR38794">
    <property type="entry name" value="INTEGRAL MEMBRANE PROTEIN"/>
    <property type="match status" value="1"/>
</dbReference>
<dbReference type="STRING" id="149040.A0A194X7G2"/>
<feature type="transmembrane region" description="Helical" evidence="1">
    <location>
        <begin position="168"/>
        <end position="192"/>
    </location>
</feature>
<feature type="transmembrane region" description="Helical" evidence="1">
    <location>
        <begin position="127"/>
        <end position="148"/>
    </location>
</feature>
<gene>
    <name evidence="3" type="ORF">LY89DRAFT_75073</name>
</gene>
<feature type="transmembrane region" description="Helical" evidence="1">
    <location>
        <begin position="49"/>
        <end position="72"/>
    </location>
</feature>
<accession>A0A194X7G2</accession>
<feature type="transmembrane region" description="Helical" evidence="1">
    <location>
        <begin position="204"/>
        <end position="223"/>
    </location>
</feature>
<keyword evidence="1" id="KW-0812">Transmembrane</keyword>
<name>A0A194X7G2_MOLSC</name>
<dbReference type="Proteomes" id="UP000070700">
    <property type="component" value="Unassembled WGS sequence"/>
</dbReference>
<dbReference type="KEGG" id="psco:LY89DRAFT_75073"/>
<evidence type="ECO:0000256" key="1">
    <source>
        <dbReference type="SAM" id="Phobius"/>
    </source>
</evidence>
<keyword evidence="1" id="KW-0472">Membrane</keyword>
<keyword evidence="4" id="KW-1185">Reference proteome</keyword>
<sequence length="307" mass="33992">MDKREAITASNLGPVVSLLAWIMVASVLIAVGIKFTLSSVILRRWITEDIALALATVFSIGFSVSISLAVPNGIGRHQTTLSSDQLKSLQKAVYSASILLVLVSSCAQASILIFLYEITPRLSHQRLIYSVAGFTALFFIPSFFVAVFPCRPPDVWEVLGSQCIDQSFFWRTFAGVNLVIESALILLPAFMVWPMTMDRRRKSIVITGFAARLAVMGAFAAQFYEAQSLETQLLDKTFDTWRYHVTTVFVQGLSIITVCIPYIRNLLLGMESGMIQTGHFRLPDRHGLEPEIPLRLNSLNNTGAKIA</sequence>
<organism evidence="3 4">
    <name type="scientific">Mollisia scopiformis</name>
    <name type="common">Conifer needle endophyte fungus</name>
    <name type="synonym">Phialocephala scopiformis</name>
    <dbReference type="NCBI Taxonomy" id="149040"/>
    <lineage>
        <taxon>Eukaryota</taxon>
        <taxon>Fungi</taxon>
        <taxon>Dikarya</taxon>
        <taxon>Ascomycota</taxon>
        <taxon>Pezizomycotina</taxon>
        <taxon>Leotiomycetes</taxon>
        <taxon>Helotiales</taxon>
        <taxon>Mollisiaceae</taxon>
        <taxon>Mollisia</taxon>
    </lineage>
</organism>
<feature type="transmembrane region" description="Helical" evidence="1">
    <location>
        <begin position="18"/>
        <end position="37"/>
    </location>
</feature>
<proteinExistence type="predicted"/>
<feature type="transmembrane region" description="Helical" evidence="1">
    <location>
        <begin position="243"/>
        <end position="263"/>
    </location>
</feature>
<reference evidence="3 4" key="1">
    <citation type="submission" date="2015-10" db="EMBL/GenBank/DDBJ databases">
        <title>Full genome of DAOMC 229536 Phialocephala scopiformis, a fungal endophyte of spruce producing the potent anti-insectan compound rugulosin.</title>
        <authorList>
            <consortium name="DOE Joint Genome Institute"/>
            <person name="Walker A.K."/>
            <person name="Frasz S.L."/>
            <person name="Seifert K.A."/>
            <person name="Miller J.D."/>
            <person name="Mondo S.J."/>
            <person name="Labutti K."/>
            <person name="Lipzen A."/>
            <person name="Dockter R."/>
            <person name="Kennedy M."/>
            <person name="Grigoriev I.V."/>
            <person name="Spatafora J.W."/>
        </authorList>
    </citation>
    <scope>NUCLEOTIDE SEQUENCE [LARGE SCALE GENOMIC DNA]</scope>
    <source>
        <strain evidence="3 4">CBS 120377</strain>
    </source>
</reference>
<dbReference type="Pfam" id="PF20684">
    <property type="entry name" value="Fung_rhodopsin"/>
    <property type="match status" value="1"/>
</dbReference>
<keyword evidence="1" id="KW-1133">Transmembrane helix</keyword>
<dbReference type="InterPro" id="IPR049326">
    <property type="entry name" value="Rhodopsin_dom_fungi"/>
</dbReference>
<dbReference type="OrthoDB" id="3918601at2759"/>
<evidence type="ECO:0000259" key="2">
    <source>
        <dbReference type="Pfam" id="PF20684"/>
    </source>
</evidence>
<dbReference type="AlphaFoldDB" id="A0A194X7G2"/>
<feature type="domain" description="Rhodopsin" evidence="2">
    <location>
        <begin position="37"/>
        <end position="267"/>
    </location>
</feature>
<evidence type="ECO:0000313" key="4">
    <source>
        <dbReference type="Proteomes" id="UP000070700"/>
    </source>
</evidence>
<dbReference type="PANTHER" id="PTHR38794:SF1">
    <property type="entry name" value="INTEGRAL MEMBRANE PROTEIN"/>
    <property type="match status" value="1"/>
</dbReference>
<dbReference type="RefSeq" id="XP_018070468.1">
    <property type="nucleotide sequence ID" value="XM_018221210.1"/>
</dbReference>
<dbReference type="EMBL" id="KQ947416">
    <property type="protein sequence ID" value="KUJ16113.1"/>
    <property type="molecule type" value="Genomic_DNA"/>
</dbReference>
<dbReference type="InParanoid" id="A0A194X7G2"/>
<evidence type="ECO:0000313" key="3">
    <source>
        <dbReference type="EMBL" id="KUJ16113.1"/>
    </source>
</evidence>
<feature type="transmembrane region" description="Helical" evidence="1">
    <location>
        <begin position="92"/>
        <end position="115"/>
    </location>
</feature>